<reference evidence="1 2" key="1">
    <citation type="submission" date="2014-09" db="EMBL/GenBank/DDBJ databases">
        <authorList>
            <person name="Grob C."/>
            <person name="Taubert M."/>
            <person name="Howat A.M."/>
            <person name="Burns O.J."/>
            <person name="Dixon J.L."/>
            <person name="Chen Y."/>
            <person name="Murrell J.C."/>
        </authorList>
    </citation>
    <scope>NUCLEOTIDE SEQUENCE [LARGE SCALE GENOMIC DNA]</scope>
    <source>
        <strain evidence="1">L4</strain>
    </source>
</reference>
<evidence type="ECO:0008006" key="3">
    <source>
        <dbReference type="Google" id="ProtNLM"/>
    </source>
</evidence>
<sequence length="457" mass="47621">MLNPKDIIATLQMVREENLDLRTVTIGINLTDCVSDDIERFKRNIYNKITYTASKLVSTCQRIERRYGIEVANKRISISPIGVVAAPFNADQMVEIALTLDKAADELGVDFIGGFSALVEKGMSAGDRALIDSIPQALTESKRICSSVNVASTRAGLNMDAIKLMGGIIKQAANMTAEDDGLAAAKLVVFANIPQDVPFMAGAYLGIGEADAVVSVGVSGPGVVKAALERAMDEEEGMDLSRAADVIKQTAARLTRAGELVGREVAQALGLPFGIVDLSLAPTPNENDSVGEIFEAVGLPAIGAPGSTAFLAMLNDAVKKGGAFASSHVGGLSGAFIPVCEDLTIAESARQGTLSLEKLEAMTAVCSVGLDMVAIPGDTSAEMISAIIADEMAIGVINKKTTAARLIPAPGKKAGEHVVFGGLLGEGPVMAVNMGNQENRFVRLGGRIPAPIQSLVN</sequence>
<protein>
    <recommendedName>
        <fullName evidence="3">PFL family protein</fullName>
    </recommendedName>
</protein>
<name>A0A0A0BFU0_9GAMM</name>
<dbReference type="CDD" id="cd08025">
    <property type="entry name" value="RNR_PFL_like_DUF711"/>
    <property type="match status" value="1"/>
</dbReference>
<dbReference type="Gene3D" id="3.20.70.20">
    <property type="match status" value="1"/>
</dbReference>
<dbReference type="NCBIfam" id="NF003700">
    <property type="entry name" value="PRK05313.1"/>
    <property type="match status" value="1"/>
</dbReference>
<dbReference type="STRING" id="392484.LP43_1014"/>
<dbReference type="EMBL" id="JRQD01000002">
    <property type="protein sequence ID" value="KGM07403.1"/>
    <property type="molecule type" value="Genomic_DNA"/>
</dbReference>
<dbReference type="Proteomes" id="UP000029999">
    <property type="component" value="Unassembled WGS sequence"/>
</dbReference>
<accession>A0A0A0BFU0</accession>
<comment type="caution">
    <text evidence="1">The sequence shown here is derived from an EMBL/GenBank/DDBJ whole genome shotgun (WGS) entry which is preliminary data.</text>
</comment>
<gene>
    <name evidence="1" type="ORF">LP43_1014</name>
</gene>
<dbReference type="PANTHER" id="PTHR37560:SF1">
    <property type="entry name" value="UPF0210 PROTEIN MJ1665"/>
    <property type="match status" value="1"/>
</dbReference>
<proteinExistence type="predicted"/>
<dbReference type="PANTHER" id="PTHR37560">
    <property type="entry name" value="UPF0210 PROTEIN SPR0218"/>
    <property type="match status" value="1"/>
</dbReference>
<organism evidence="1 2">
    <name type="scientific">Methylophaga thiooxydans</name>
    <dbReference type="NCBI Taxonomy" id="392484"/>
    <lineage>
        <taxon>Bacteria</taxon>
        <taxon>Pseudomonadati</taxon>
        <taxon>Pseudomonadota</taxon>
        <taxon>Gammaproteobacteria</taxon>
        <taxon>Thiotrichales</taxon>
        <taxon>Piscirickettsiaceae</taxon>
        <taxon>Methylophaga</taxon>
    </lineage>
</organism>
<evidence type="ECO:0000313" key="1">
    <source>
        <dbReference type="EMBL" id="KGM07403.1"/>
    </source>
</evidence>
<evidence type="ECO:0000313" key="2">
    <source>
        <dbReference type="Proteomes" id="UP000029999"/>
    </source>
</evidence>
<dbReference type="RefSeq" id="WP_036312639.1">
    <property type="nucleotide sequence ID" value="NZ_JRQD01000002.1"/>
</dbReference>
<dbReference type="InterPro" id="IPR007841">
    <property type="entry name" value="UPF0210"/>
</dbReference>
<dbReference type="Pfam" id="PF05167">
    <property type="entry name" value="DUF711"/>
    <property type="match status" value="1"/>
</dbReference>
<dbReference type="AlphaFoldDB" id="A0A0A0BFU0"/>
<dbReference type="SUPFAM" id="SSF51998">
    <property type="entry name" value="PFL-like glycyl radical enzymes"/>
    <property type="match status" value="1"/>
</dbReference>